<organism evidence="5 6">
    <name type="scientific">Chrysochromulina tobinii</name>
    <dbReference type="NCBI Taxonomy" id="1460289"/>
    <lineage>
        <taxon>Eukaryota</taxon>
        <taxon>Haptista</taxon>
        <taxon>Haptophyta</taxon>
        <taxon>Prymnesiophyceae</taxon>
        <taxon>Prymnesiales</taxon>
        <taxon>Chrysochromulinaceae</taxon>
        <taxon>Chrysochromulina</taxon>
    </lineage>
</organism>
<feature type="domain" description="Response regulatory" evidence="4">
    <location>
        <begin position="749"/>
        <end position="890"/>
    </location>
</feature>
<evidence type="ECO:0000313" key="6">
    <source>
        <dbReference type="Proteomes" id="UP000037460"/>
    </source>
</evidence>
<dbReference type="SUPFAM" id="SSF55874">
    <property type="entry name" value="ATPase domain of HSP90 chaperone/DNA topoisomerase II/histidine kinase"/>
    <property type="match status" value="1"/>
</dbReference>
<feature type="compositionally biased region" description="Polar residues" evidence="2">
    <location>
        <begin position="938"/>
        <end position="955"/>
    </location>
</feature>
<dbReference type="OrthoDB" id="439107at2759"/>
<name>A0A0M0JX44_9EUKA</name>
<dbReference type="GO" id="GO:0000160">
    <property type="term" value="P:phosphorelay signal transduction system"/>
    <property type="evidence" value="ECO:0007669"/>
    <property type="project" value="InterPro"/>
</dbReference>
<dbReference type="InterPro" id="IPR036890">
    <property type="entry name" value="HATPase_C_sf"/>
</dbReference>
<feature type="transmembrane region" description="Helical" evidence="3">
    <location>
        <begin position="385"/>
        <end position="402"/>
    </location>
</feature>
<feature type="region of interest" description="Disordered" evidence="2">
    <location>
        <begin position="932"/>
        <end position="955"/>
    </location>
</feature>
<keyword evidence="3" id="KW-0812">Transmembrane</keyword>
<evidence type="ECO:0000259" key="4">
    <source>
        <dbReference type="PROSITE" id="PS50110"/>
    </source>
</evidence>
<dbReference type="EMBL" id="JWZX01002082">
    <property type="protein sequence ID" value="KOO31120.1"/>
    <property type="molecule type" value="Genomic_DNA"/>
</dbReference>
<keyword evidence="1" id="KW-0597">Phosphoprotein</keyword>
<dbReference type="Proteomes" id="UP000037460">
    <property type="component" value="Unassembled WGS sequence"/>
</dbReference>
<keyword evidence="6" id="KW-1185">Reference proteome</keyword>
<protein>
    <recommendedName>
        <fullName evidence="4">Response regulatory domain-containing protein</fullName>
    </recommendedName>
</protein>
<proteinExistence type="predicted"/>
<accession>A0A0M0JX44</accession>
<dbReference type="PROSITE" id="PS50110">
    <property type="entry name" value="RESPONSE_REGULATORY"/>
    <property type="match status" value="1"/>
</dbReference>
<feature type="compositionally biased region" description="Polar residues" evidence="2">
    <location>
        <begin position="648"/>
        <end position="660"/>
    </location>
</feature>
<gene>
    <name evidence="5" type="ORF">Ctob_011212</name>
</gene>
<evidence type="ECO:0000256" key="1">
    <source>
        <dbReference type="PROSITE-ProRule" id="PRU00169"/>
    </source>
</evidence>
<sequence>MLGVAIPALVPAFGSLFGMTEARRLGRERVLAEAAEDCRASLNNSLGVEWISCVITNLRAKEAMWKAEGRAFPFEDLREDELERLLPGGHVSANSDELMNLMRNFSCEVADGGSQPVRSFVWTYKPVDPCAATDGIGAARSDGDDATKADGFKYHPGFLPAGNDLYTKLLTEREAREVCAADMHCLAFTFQADDAARGPEATHNMMFKSLADGQTAASGWHAWHKLHLTNCSTEARAERTWTRPHELTVHVLRESPPVYLVDDFVDESECDYMLDYTMPRMGRSVVGGGGFSNWRRSYSVNMVPDFEWEEHPITRVCRRKFAFAREVAGYDVQEGAGQEPINAVYYKDDGDHSRLPLLLLISSALFLSITCVAFWLLVVSVAHQMVWSVSMALVFIMAAPFSEAGRPTETICMISAMVIGQLAGFIIDKLHRDAYFQTHVQILYHQARAARAEGARNILAAERGADSRLNHLIKSKVGASLQLVWLLRQVIEEAASNAFKYREPHTKIRVSISIETATEATIEAAAVTAAEASAESLAHGEKSSTGCLGFIPKGAVPGDQFLHIAICNQNRAGVAPLTPTQCRRIFEPGFKAHCASALSDGVGLDSVAKACAAAGGRAWMSSLSTEPDGSGHTSFHALLPTNDESPKPFSSTCGSTCDSPSDSKKGETPSTSHSFEPDHSTTLGMMRLGVHPDASTAAVTEGVPMTALRNCSAEVPSKEPMLTTARLPNADDVSSTSSTPTSDPLVTPLVCIAIDDDAFLRIAHTIFFEHALGADRARSGAMGASAAELDVFVDVAMGRRDVTTLELLPAGQPIRPADVLFVDNHLGHPEIDGIELLRRAAEAGYDGYACVVTASSREMQEEMRKLPYVDCVVEKGYRPAELAAEIRRQSRKKAARRVSARRVEELIASAQNASSSSASEYGAAAGSVSGLVRRTKGGKTSMQRLASLASQDSST</sequence>
<comment type="caution">
    <text evidence="5">The sequence shown here is derived from an EMBL/GenBank/DDBJ whole genome shotgun (WGS) entry which is preliminary data.</text>
</comment>
<dbReference type="Gene3D" id="3.40.50.2300">
    <property type="match status" value="1"/>
</dbReference>
<keyword evidence="3" id="KW-0472">Membrane</keyword>
<reference evidence="6" key="1">
    <citation type="journal article" date="2015" name="PLoS Genet.">
        <title>Genome Sequence and Transcriptome Analyses of Chrysochromulina tobin: Metabolic Tools for Enhanced Algal Fitness in the Prominent Order Prymnesiales (Haptophyceae).</title>
        <authorList>
            <person name="Hovde B.T."/>
            <person name="Deodato C.R."/>
            <person name="Hunsperger H.M."/>
            <person name="Ryken S.A."/>
            <person name="Yost W."/>
            <person name="Jha R.K."/>
            <person name="Patterson J."/>
            <person name="Monnat R.J. Jr."/>
            <person name="Barlow S.B."/>
            <person name="Starkenburg S.R."/>
            <person name="Cattolico R.A."/>
        </authorList>
    </citation>
    <scope>NUCLEOTIDE SEQUENCE</scope>
    <source>
        <strain evidence="6">CCMP291</strain>
    </source>
</reference>
<feature type="region of interest" description="Disordered" evidence="2">
    <location>
        <begin position="621"/>
        <end position="685"/>
    </location>
</feature>
<feature type="modified residue" description="4-aspartylphosphate" evidence="1">
    <location>
        <position position="823"/>
    </location>
</feature>
<dbReference type="AlphaFoldDB" id="A0A0M0JX44"/>
<dbReference type="Gene3D" id="2.60.120.620">
    <property type="entry name" value="q2cbj1_9rhob like domain"/>
    <property type="match status" value="1"/>
</dbReference>
<feature type="compositionally biased region" description="Polar residues" evidence="2">
    <location>
        <begin position="621"/>
        <end position="633"/>
    </location>
</feature>
<keyword evidence="3" id="KW-1133">Transmembrane helix</keyword>
<dbReference type="Gene3D" id="3.30.565.10">
    <property type="entry name" value="Histidine kinase-like ATPase, C-terminal domain"/>
    <property type="match status" value="1"/>
</dbReference>
<dbReference type="InterPro" id="IPR011006">
    <property type="entry name" value="CheY-like_superfamily"/>
</dbReference>
<dbReference type="InterPro" id="IPR001789">
    <property type="entry name" value="Sig_transdc_resp-reg_receiver"/>
</dbReference>
<feature type="transmembrane region" description="Helical" evidence="3">
    <location>
        <begin position="357"/>
        <end position="378"/>
    </location>
</feature>
<evidence type="ECO:0000256" key="2">
    <source>
        <dbReference type="SAM" id="MobiDB-lite"/>
    </source>
</evidence>
<evidence type="ECO:0000256" key="3">
    <source>
        <dbReference type="SAM" id="Phobius"/>
    </source>
</evidence>
<evidence type="ECO:0000313" key="5">
    <source>
        <dbReference type="EMBL" id="KOO31120.1"/>
    </source>
</evidence>
<dbReference type="SUPFAM" id="SSF52172">
    <property type="entry name" value="CheY-like"/>
    <property type="match status" value="1"/>
</dbReference>